<organism evidence="2 3">
    <name type="scientific">Ensete ventricosum</name>
    <name type="common">Abyssinian banana</name>
    <name type="synonym">Musa ensete</name>
    <dbReference type="NCBI Taxonomy" id="4639"/>
    <lineage>
        <taxon>Eukaryota</taxon>
        <taxon>Viridiplantae</taxon>
        <taxon>Streptophyta</taxon>
        <taxon>Embryophyta</taxon>
        <taxon>Tracheophyta</taxon>
        <taxon>Spermatophyta</taxon>
        <taxon>Magnoliopsida</taxon>
        <taxon>Liliopsida</taxon>
        <taxon>Zingiberales</taxon>
        <taxon>Musaceae</taxon>
        <taxon>Ensete</taxon>
    </lineage>
</organism>
<reference evidence="2 3" key="1">
    <citation type="journal article" date="2014" name="Agronomy (Basel)">
        <title>A Draft Genome Sequence for Ensete ventricosum, the Drought-Tolerant Tree Against Hunger.</title>
        <authorList>
            <person name="Harrison J."/>
            <person name="Moore K.A."/>
            <person name="Paszkiewicz K."/>
            <person name="Jones T."/>
            <person name="Grant M."/>
            <person name="Ambacheew D."/>
            <person name="Muzemil S."/>
            <person name="Studholme D.J."/>
        </authorList>
    </citation>
    <scope>NUCLEOTIDE SEQUENCE [LARGE SCALE GENOMIC DNA]</scope>
</reference>
<sequence length="235" mass="26789">MRGGEVHEGVELPVPELKKKKKKKKKKKTPADTVASRRLERRGIDSPCSYGFSLDNILRTGDHDMNDNTNKMCLSIKSVIKPEKCTNCKWTAPPVKEPTVVPARVVLDRRSEPRAVQHRQSVRSRPPLPDDAKTSRNPVSATPELGRETPPLAETTTVINREGLKPFGDGECSEQMLERSKTTATKKIHSTRHCLPVSKRLACKQKLAPQTPKYLWKWFRKERKRSIFENCNRLM</sequence>
<gene>
    <name evidence="2" type="ORF">B296_00049215</name>
</gene>
<evidence type="ECO:0000313" key="3">
    <source>
        <dbReference type="Proteomes" id="UP000287651"/>
    </source>
</evidence>
<proteinExistence type="predicted"/>
<feature type="region of interest" description="Disordered" evidence="1">
    <location>
        <begin position="1"/>
        <end position="40"/>
    </location>
</feature>
<feature type="compositionally biased region" description="Basic residues" evidence="1">
    <location>
        <begin position="18"/>
        <end position="28"/>
    </location>
</feature>
<feature type="compositionally biased region" description="Basic and acidic residues" evidence="1">
    <location>
        <begin position="1"/>
        <end position="10"/>
    </location>
</feature>
<protein>
    <submittedName>
        <fullName evidence="2">Uncharacterized protein</fullName>
    </submittedName>
</protein>
<comment type="caution">
    <text evidence="2">The sequence shown here is derived from an EMBL/GenBank/DDBJ whole genome shotgun (WGS) entry which is preliminary data.</text>
</comment>
<dbReference type="EMBL" id="AMZH03019449">
    <property type="protein sequence ID" value="RRT40344.1"/>
    <property type="molecule type" value="Genomic_DNA"/>
</dbReference>
<evidence type="ECO:0000256" key="1">
    <source>
        <dbReference type="SAM" id="MobiDB-lite"/>
    </source>
</evidence>
<dbReference type="AlphaFoldDB" id="A0A426XLJ7"/>
<name>A0A426XLJ7_ENSVE</name>
<accession>A0A426XLJ7</accession>
<feature type="region of interest" description="Disordered" evidence="1">
    <location>
        <begin position="108"/>
        <end position="150"/>
    </location>
</feature>
<dbReference type="Proteomes" id="UP000287651">
    <property type="component" value="Unassembled WGS sequence"/>
</dbReference>
<evidence type="ECO:0000313" key="2">
    <source>
        <dbReference type="EMBL" id="RRT40344.1"/>
    </source>
</evidence>